<dbReference type="SUPFAM" id="SSF51735">
    <property type="entry name" value="NAD(P)-binding Rossmann-fold domains"/>
    <property type="match status" value="1"/>
</dbReference>
<feature type="domain" description="D-isomer specific 2-hydroxyacid dehydrogenase NAD-binding" evidence="7">
    <location>
        <begin position="113"/>
        <end position="288"/>
    </location>
</feature>
<keyword evidence="2" id="KW-0028">Amino-acid biosynthesis</keyword>
<sequence>MGRESGIQYRALITDKIDERLINKLSEMGVAVDYKPGIQHEELLKIVENYDILVVRSRTKVTREVIDRGASLKIIARAGVGLDNIDVDYALKRGLTIVNSPNAATYSAAELTLSLMLIISRNLHLHLIDVKNGKWSKGLYHGIELRGKTLGVVGFGRIGRAVANYAKALGMRILATDVVDISRYAEELGASVVSLTELLSRSDVVTLHVALNKETYHMLNDDRLKLIKDNAIIVNTSRGEVIDTKALLNHLDRLWGVGLDVLEHEPPREDWEIKLIQHPKVVVTPHIGAETIDAQGRIVDELVFNIQEALERVRNHG</sequence>
<dbReference type="AlphaFoldDB" id="A8MCX1"/>
<dbReference type="FunFam" id="3.40.50.720:FF:000041">
    <property type="entry name" value="D-3-phosphoglycerate dehydrogenase"/>
    <property type="match status" value="1"/>
</dbReference>
<dbReference type="GO" id="GO:0051287">
    <property type="term" value="F:NAD binding"/>
    <property type="evidence" value="ECO:0007669"/>
    <property type="project" value="InterPro"/>
</dbReference>
<dbReference type="InterPro" id="IPR050857">
    <property type="entry name" value="D-2-hydroxyacid_DH"/>
</dbReference>
<keyword evidence="3 5" id="KW-0560">Oxidoreductase</keyword>
<dbReference type="Proteomes" id="UP000001137">
    <property type="component" value="Chromosome"/>
</dbReference>
<dbReference type="SUPFAM" id="SSF52283">
    <property type="entry name" value="Formate/glycerate dehydrogenase catalytic domain-like"/>
    <property type="match status" value="1"/>
</dbReference>
<dbReference type="InterPro" id="IPR029752">
    <property type="entry name" value="D-isomer_DH_CS1"/>
</dbReference>
<dbReference type="PANTHER" id="PTHR42789:SF1">
    <property type="entry name" value="D-ISOMER SPECIFIC 2-HYDROXYACID DEHYDROGENASE FAMILY PROTEIN (AFU_ORTHOLOGUE AFUA_6G10090)"/>
    <property type="match status" value="1"/>
</dbReference>
<evidence type="ECO:0000256" key="2">
    <source>
        <dbReference type="ARBA" id="ARBA00022605"/>
    </source>
</evidence>
<dbReference type="PROSITE" id="PS00065">
    <property type="entry name" value="D_2_HYDROXYACID_DH_1"/>
    <property type="match status" value="1"/>
</dbReference>
<dbReference type="InterPro" id="IPR006140">
    <property type="entry name" value="D-isomer_DH_NAD-bd"/>
</dbReference>
<dbReference type="HOGENOM" id="CLU_019796_1_3_2"/>
<dbReference type="STRING" id="397948.Cmaq_0792"/>
<feature type="domain" description="D-isomer specific 2-hydroxyacid dehydrogenase catalytic" evidence="6">
    <location>
        <begin position="12"/>
        <end position="312"/>
    </location>
</feature>
<evidence type="ECO:0000256" key="4">
    <source>
        <dbReference type="ARBA" id="ARBA00023027"/>
    </source>
</evidence>
<evidence type="ECO:0000256" key="1">
    <source>
        <dbReference type="ARBA" id="ARBA00005854"/>
    </source>
</evidence>
<name>A8MCX1_CALMQ</name>
<dbReference type="KEGG" id="cma:Cmaq_0792"/>
<dbReference type="RefSeq" id="WP_012185846.1">
    <property type="nucleotide sequence ID" value="NC_009954.1"/>
</dbReference>
<organism evidence="8 9">
    <name type="scientific">Caldivirga maquilingensis (strain ATCC 700844 / DSM 13496 / JCM 10307 / IC-167)</name>
    <dbReference type="NCBI Taxonomy" id="397948"/>
    <lineage>
        <taxon>Archaea</taxon>
        <taxon>Thermoproteota</taxon>
        <taxon>Thermoprotei</taxon>
        <taxon>Thermoproteales</taxon>
        <taxon>Thermoproteaceae</taxon>
        <taxon>Caldivirga</taxon>
    </lineage>
</organism>
<dbReference type="eggNOG" id="arCOG01754">
    <property type="taxonomic scope" value="Archaea"/>
</dbReference>
<keyword evidence="4" id="KW-0520">NAD</keyword>
<dbReference type="CDD" id="cd05303">
    <property type="entry name" value="PGDH_2"/>
    <property type="match status" value="1"/>
</dbReference>
<proteinExistence type="inferred from homology"/>
<evidence type="ECO:0000313" key="8">
    <source>
        <dbReference type="EMBL" id="ABW01627.1"/>
    </source>
</evidence>
<evidence type="ECO:0000259" key="7">
    <source>
        <dbReference type="Pfam" id="PF02826"/>
    </source>
</evidence>
<dbReference type="Pfam" id="PF02826">
    <property type="entry name" value="2-Hacid_dh_C"/>
    <property type="match status" value="1"/>
</dbReference>
<dbReference type="GO" id="GO:0004617">
    <property type="term" value="F:phosphoglycerate dehydrogenase activity"/>
    <property type="evidence" value="ECO:0007669"/>
    <property type="project" value="UniProtKB-ARBA"/>
</dbReference>
<dbReference type="PANTHER" id="PTHR42789">
    <property type="entry name" value="D-ISOMER SPECIFIC 2-HYDROXYACID DEHYDROGENASE FAMILY PROTEIN (AFU_ORTHOLOGUE AFUA_6G10090)"/>
    <property type="match status" value="1"/>
</dbReference>
<dbReference type="EMBL" id="CP000852">
    <property type="protein sequence ID" value="ABW01627.1"/>
    <property type="molecule type" value="Genomic_DNA"/>
</dbReference>
<reference evidence="8 9" key="1">
    <citation type="submission" date="2007-10" db="EMBL/GenBank/DDBJ databases">
        <title>Complete sequence of Caldivirga maquilingensis IC-167.</title>
        <authorList>
            <consortium name="US DOE Joint Genome Institute"/>
            <person name="Copeland A."/>
            <person name="Lucas S."/>
            <person name="Lapidus A."/>
            <person name="Barry K."/>
            <person name="Glavina del Rio T."/>
            <person name="Dalin E."/>
            <person name="Tice H."/>
            <person name="Pitluck S."/>
            <person name="Saunders E."/>
            <person name="Brettin T."/>
            <person name="Bruce D."/>
            <person name="Detter J.C."/>
            <person name="Han C."/>
            <person name="Schmutz J."/>
            <person name="Larimer F."/>
            <person name="Land M."/>
            <person name="Hauser L."/>
            <person name="Kyrpides N."/>
            <person name="Ivanova N."/>
            <person name="Biddle J.F."/>
            <person name="Zhang Z."/>
            <person name="Fitz-Gibbon S.T."/>
            <person name="Lowe T.M."/>
            <person name="Saltikov C."/>
            <person name="House C.H."/>
            <person name="Richardson P."/>
        </authorList>
    </citation>
    <scope>NUCLEOTIDE SEQUENCE [LARGE SCALE GENOMIC DNA]</scope>
    <source>
        <strain evidence="9">ATCC 700844 / DSM 13496 / JCM 10307 / IC-167</strain>
    </source>
</reference>
<evidence type="ECO:0000313" key="9">
    <source>
        <dbReference type="Proteomes" id="UP000001137"/>
    </source>
</evidence>
<dbReference type="Pfam" id="PF00389">
    <property type="entry name" value="2-Hacid_dh"/>
    <property type="match status" value="1"/>
</dbReference>
<dbReference type="InterPro" id="IPR006139">
    <property type="entry name" value="D-isomer_2_OHA_DH_cat_dom"/>
</dbReference>
<protein>
    <submittedName>
        <fullName evidence="8">D-isomer specific 2-hydroxyacid dehydrogenase NAD-binding</fullName>
    </submittedName>
</protein>
<dbReference type="GO" id="GO:0006564">
    <property type="term" value="P:L-serine biosynthetic process"/>
    <property type="evidence" value="ECO:0007669"/>
    <property type="project" value="UniProtKB-ARBA"/>
</dbReference>
<keyword evidence="9" id="KW-1185">Reference proteome</keyword>
<comment type="similarity">
    <text evidence="1 5">Belongs to the D-isomer specific 2-hydroxyacid dehydrogenase family.</text>
</comment>
<accession>A8MCX1</accession>
<gene>
    <name evidence="8" type="ordered locus">Cmaq_0792</name>
</gene>
<evidence type="ECO:0000256" key="5">
    <source>
        <dbReference type="RuleBase" id="RU003719"/>
    </source>
</evidence>
<evidence type="ECO:0000259" key="6">
    <source>
        <dbReference type="Pfam" id="PF00389"/>
    </source>
</evidence>
<dbReference type="InterPro" id="IPR036291">
    <property type="entry name" value="NAD(P)-bd_dom_sf"/>
</dbReference>
<dbReference type="OrthoDB" id="7437at2157"/>
<dbReference type="Gene3D" id="3.40.50.720">
    <property type="entry name" value="NAD(P)-binding Rossmann-like Domain"/>
    <property type="match status" value="2"/>
</dbReference>
<evidence type="ECO:0000256" key="3">
    <source>
        <dbReference type="ARBA" id="ARBA00023002"/>
    </source>
</evidence>
<dbReference type="GO" id="GO:0047545">
    <property type="term" value="F:(S)-2-hydroxyglutarate dehydrogenase activity"/>
    <property type="evidence" value="ECO:0007669"/>
    <property type="project" value="UniProtKB-ARBA"/>
</dbReference>
<dbReference type="GeneID" id="5708567"/>